<keyword evidence="1" id="KW-0946">Virion</keyword>
<dbReference type="GO" id="GO:0019031">
    <property type="term" value="C:viral envelope"/>
    <property type="evidence" value="ECO:0007669"/>
    <property type="project" value="UniProtKB-KW"/>
</dbReference>
<keyword evidence="1" id="KW-0261">Viral envelope protein</keyword>
<proteinExistence type="predicted"/>
<sequence length="13" mass="1761">MRVMKILKNWQQW</sequence>
<accession>A0A0H3YAH1</accession>
<gene>
    <name evidence="1" type="primary">vpu</name>
</gene>
<protein>
    <submittedName>
        <fullName evidence="1">Truncated envelope glycoprotein</fullName>
    </submittedName>
</protein>
<organismHost>
    <name type="scientific">Homo sapiens</name>
    <name type="common">Human</name>
    <dbReference type="NCBI Taxonomy" id="9606"/>
</organismHost>
<dbReference type="EMBL" id="KR861303">
    <property type="protein sequence ID" value="AKN10900.1"/>
    <property type="molecule type" value="Genomic_DNA"/>
</dbReference>
<reference evidence="1" key="1">
    <citation type="journal article" date="2015" name="J. Clin. Microbiol.">
        <title>Long-Range HIV Genotyping Using Viral RNA and Proviral DNA for Analysis of HIV Drug Resistance and HIV Clustering.</title>
        <authorList>
            <person name="Novitsky V."/>
            <person name="Zahralban-Steele M."/>
            <person name="McLane M.F."/>
            <person name="Moyo S."/>
            <person name="van Widenfelt E."/>
            <person name="Gaseitsiwe S."/>
            <person name="Makhema J."/>
            <person name="Essex M."/>
        </authorList>
    </citation>
    <scope>NUCLEOTIDE SEQUENCE</scope>
    <source>
        <strain evidence="1">Bcpp_00399_amp2</strain>
    </source>
</reference>
<name>A0A0H3YAH1_HV1</name>
<organism evidence="1">
    <name type="scientific">Human immunodeficiency virus type 1</name>
    <name type="common">HIV-1</name>
    <dbReference type="NCBI Taxonomy" id="11676"/>
    <lineage>
        <taxon>Viruses</taxon>
        <taxon>Riboviria</taxon>
        <taxon>Pararnavirae</taxon>
        <taxon>Artverviricota</taxon>
        <taxon>Revtraviricetes</taxon>
        <taxon>Ortervirales</taxon>
        <taxon>Retroviridae</taxon>
        <taxon>Orthoretrovirinae</taxon>
        <taxon>Lentivirus</taxon>
        <taxon>Lentivirus humimdef1</taxon>
    </lineage>
</organism>
<evidence type="ECO:0000313" key="1">
    <source>
        <dbReference type="EMBL" id="AKN10900.1"/>
    </source>
</evidence>